<sequence length="381" mass="42706">MKRTPSVPGPYLLRSLTKATEDQTTARTADIRLRSLTKAAEGQTTAGTTDSGPTTAVHSRGQSLPSKDREARPADQVQTREQTRHPTMSTEQGRPLFTVEAIGKFDPSLNDAQCWLDRYIYFGKLSKTAPEIMAKLFGMFLAMGTAFNWFISLPEEVISDFEELSSKFLQRFSKKQDSIQITTDIFHMKQKPHQSVREYIYEVQTKAQSVNLPAATTLSAINGGLLSHIRADLRRNPPANLEELLISAEQSESAYAIHPPSANFSEATFTEIFKNALGGVNMLDLKQKVDNLVHRQTIHSVNSVNTPTNNNNNTNFRHSHSKPRTFNTSNFSKQNLKCRACGRSRDHDFSTCFAKSKTCYFCGKEGHIQKACFSFKKANNQ</sequence>
<evidence type="ECO:0000256" key="2">
    <source>
        <dbReference type="SAM" id="MobiDB-lite"/>
    </source>
</evidence>
<keyword evidence="1" id="KW-0862">Zinc</keyword>
<accession>A0A9D4QZ97</accession>
<feature type="compositionally biased region" description="Low complexity" evidence="2">
    <location>
        <begin position="302"/>
        <end position="315"/>
    </location>
</feature>
<gene>
    <name evidence="4" type="ORF">DPMN_091607</name>
</gene>
<keyword evidence="1" id="KW-0863">Zinc-finger</keyword>
<name>A0A9D4QZ97_DREPO</name>
<feature type="region of interest" description="Disordered" evidence="2">
    <location>
        <begin position="302"/>
        <end position="326"/>
    </location>
</feature>
<dbReference type="Pfam" id="PF03732">
    <property type="entry name" value="Retrotrans_gag"/>
    <property type="match status" value="1"/>
</dbReference>
<dbReference type="InterPro" id="IPR005162">
    <property type="entry name" value="Retrotrans_gag_dom"/>
</dbReference>
<organism evidence="4 5">
    <name type="scientific">Dreissena polymorpha</name>
    <name type="common">Zebra mussel</name>
    <name type="synonym">Mytilus polymorpha</name>
    <dbReference type="NCBI Taxonomy" id="45954"/>
    <lineage>
        <taxon>Eukaryota</taxon>
        <taxon>Metazoa</taxon>
        <taxon>Spiralia</taxon>
        <taxon>Lophotrochozoa</taxon>
        <taxon>Mollusca</taxon>
        <taxon>Bivalvia</taxon>
        <taxon>Autobranchia</taxon>
        <taxon>Heteroconchia</taxon>
        <taxon>Euheterodonta</taxon>
        <taxon>Imparidentia</taxon>
        <taxon>Neoheterodontei</taxon>
        <taxon>Myida</taxon>
        <taxon>Dreissenoidea</taxon>
        <taxon>Dreissenidae</taxon>
        <taxon>Dreissena</taxon>
    </lineage>
</organism>
<dbReference type="Proteomes" id="UP000828390">
    <property type="component" value="Unassembled WGS sequence"/>
</dbReference>
<dbReference type="Gene3D" id="4.10.60.10">
    <property type="entry name" value="Zinc finger, CCHC-type"/>
    <property type="match status" value="1"/>
</dbReference>
<feature type="compositionally biased region" description="Polar residues" evidence="2">
    <location>
        <begin position="76"/>
        <end position="92"/>
    </location>
</feature>
<feature type="region of interest" description="Disordered" evidence="2">
    <location>
        <begin position="33"/>
        <end position="93"/>
    </location>
</feature>
<evidence type="ECO:0000313" key="4">
    <source>
        <dbReference type="EMBL" id="KAH3849211.1"/>
    </source>
</evidence>
<dbReference type="InterPro" id="IPR001878">
    <property type="entry name" value="Znf_CCHC"/>
</dbReference>
<dbReference type="AlphaFoldDB" id="A0A9D4QZ97"/>
<protein>
    <recommendedName>
        <fullName evidence="3">CCHC-type domain-containing protein</fullName>
    </recommendedName>
</protein>
<dbReference type="PANTHER" id="PTHR33223">
    <property type="entry name" value="CCHC-TYPE DOMAIN-CONTAINING PROTEIN"/>
    <property type="match status" value="1"/>
</dbReference>
<dbReference type="PROSITE" id="PS50158">
    <property type="entry name" value="ZF_CCHC"/>
    <property type="match status" value="1"/>
</dbReference>
<comment type="caution">
    <text evidence="4">The sequence shown here is derived from an EMBL/GenBank/DDBJ whole genome shotgun (WGS) entry which is preliminary data.</text>
</comment>
<evidence type="ECO:0000313" key="5">
    <source>
        <dbReference type="Proteomes" id="UP000828390"/>
    </source>
</evidence>
<reference evidence="4" key="1">
    <citation type="journal article" date="2019" name="bioRxiv">
        <title>The Genome of the Zebra Mussel, Dreissena polymorpha: A Resource for Invasive Species Research.</title>
        <authorList>
            <person name="McCartney M.A."/>
            <person name="Auch B."/>
            <person name="Kono T."/>
            <person name="Mallez S."/>
            <person name="Zhang Y."/>
            <person name="Obille A."/>
            <person name="Becker A."/>
            <person name="Abrahante J.E."/>
            <person name="Garbe J."/>
            <person name="Badalamenti J.P."/>
            <person name="Herman A."/>
            <person name="Mangelson H."/>
            <person name="Liachko I."/>
            <person name="Sullivan S."/>
            <person name="Sone E.D."/>
            <person name="Koren S."/>
            <person name="Silverstein K.A.T."/>
            <person name="Beckman K.B."/>
            <person name="Gohl D.M."/>
        </authorList>
    </citation>
    <scope>NUCLEOTIDE SEQUENCE</scope>
    <source>
        <strain evidence="4">Duluth1</strain>
        <tissue evidence="4">Whole animal</tissue>
    </source>
</reference>
<keyword evidence="5" id="KW-1185">Reference proteome</keyword>
<dbReference type="Pfam" id="PF00098">
    <property type="entry name" value="zf-CCHC"/>
    <property type="match status" value="1"/>
</dbReference>
<dbReference type="GO" id="GO:0003676">
    <property type="term" value="F:nucleic acid binding"/>
    <property type="evidence" value="ECO:0007669"/>
    <property type="project" value="InterPro"/>
</dbReference>
<proteinExistence type="predicted"/>
<evidence type="ECO:0000259" key="3">
    <source>
        <dbReference type="PROSITE" id="PS50158"/>
    </source>
</evidence>
<keyword evidence="1" id="KW-0479">Metal-binding</keyword>
<feature type="compositionally biased region" description="Low complexity" evidence="2">
    <location>
        <begin position="44"/>
        <end position="56"/>
    </location>
</feature>
<reference evidence="4" key="2">
    <citation type="submission" date="2020-11" db="EMBL/GenBank/DDBJ databases">
        <authorList>
            <person name="McCartney M.A."/>
            <person name="Auch B."/>
            <person name="Kono T."/>
            <person name="Mallez S."/>
            <person name="Becker A."/>
            <person name="Gohl D.M."/>
            <person name="Silverstein K.A.T."/>
            <person name="Koren S."/>
            <person name="Bechman K.B."/>
            <person name="Herman A."/>
            <person name="Abrahante J.E."/>
            <person name="Garbe J."/>
        </authorList>
    </citation>
    <scope>NUCLEOTIDE SEQUENCE</scope>
    <source>
        <strain evidence="4">Duluth1</strain>
        <tissue evidence="4">Whole animal</tissue>
    </source>
</reference>
<dbReference type="PANTHER" id="PTHR33223:SF6">
    <property type="entry name" value="CCHC-TYPE DOMAIN-CONTAINING PROTEIN"/>
    <property type="match status" value="1"/>
</dbReference>
<evidence type="ECO:0000256" key="1">
    <source>
        <dbReference type="PROSITE-ProRule" id="PRU00047"/>
    </source>
</evidence>
<feature type="domain" description="CCHC-type" evidence="3">
    <location>
        <begin position="359"/>
        <end position="372"/>
    </location>
</feature>
<dbReference type="GO" id="GO:0008270">
    <property type="term" value="F:zinc ion binding"/>
    <property type="evidence" value="ECO:0007669"/>
    <property type="project" value="UniProtKB-KW"/>
</dbReference>
<dbReference type="InterPro" id="IPR036875">
    <property type="entry name" value="Znf_CCHC_sf"/>
</dbReference>
<dbReference type="EMBL" id="JAIWYP010000003">
    <property type="protein sequence ID" value="KAH3849211.1"/>
    <property type="molecule type" value="Genomic_DNA"/>
</dbReference>
<dbReference type="SUPFAM" id="SSF57756">
    <property type="entry name" value="Retrovirus zinc finger-like domains"/>
    <property type="match status" value="1"/>
</dbReference>